<accession>A0A7T8B942</accession>
<dbReference type="AlphaFoldDB" id="A0A7T8B942"/>
<evidence type="ECO:0000256" key="5">
    <source>
        <dbReference type="ARBA" id="ARBA00022840"/>
    </source>
</evidence>
<dbReference type="SUPFAM" id="SSF52540">
    <property type="entry name" value="P-loop containing nucleoside triphosphate hydrolases"/>
    <property type="match status" value="1"/>
</dbReference>
<proteinExistence type="inferred from homology"/>
<dbReference type="EC" id="6.3.4.3" evidence="6"/>
<keyword evidence="3 6" id="KW-0436">Ligase</keyword>
<dbReference type="InterPro" id="IPR000559">
    <property type="entry name" value="Formate_THF_ligase"/>
</dbReference>
<dbReference type="CDD" id="cd00477">
    <property type="entry name" value="FTHFS"/>
    <property type="match status" value="1"/>
</dbReference>
<name>A0A7T8B942_9SPIR</name>
<dbReference type="Gene3D" id="3.10.410.10">
    <property type="entry name" value="Formyltetrahydrofolate synthetase, domain 3"/>
    <property type="match status" value="1"/>
</dbReference>
<keyword evidence="8" id="KW-1185">Reference proteome</keyword>
<dbReference type="Proteomes" id="UP000595917">
    <property type="component" value="Chromosome"/>
</dbReference>
<dbReference type="RefSeq" id="WP_215626550.1">
    <property type="nucleotide sequence ID" value="NZ_CP067089.2"/>
</dbReference>
<keyword evidence="4 6" id="KW-0547">Nucleotide-binding</keyword>
<organism evidence="7 8">
    <name type="scientific">Breznakiella homolactica</name>
    <dbReference type="NCBI Taxonomy" id="2798577"/>
    <lineage>
        <taxon>Bacteria</taxon>
        <taxon>Pseudomonadati</taxon>
        <taxon>Spirochaetota</taxon>
        <taxon>Spirochaetia</taxon>
        <taxon>Spirochaetales</taxon>
        <taxon>Breznakiellaceae</taxon>
        <taxon>Breznakiella</taxon>
    </lineage>
</organism>
<evidence type="ECO:0000313" key="8">
    <source>
        <dbReference type="Proteomes" id="UP000595917"/>
    </source>
</evidence>
<keyword evidence="5 6" id="KW-0067">ATP-binding</keyword>
<protein>
    <recommendedName>
        <fullName evidence="6">Formate--tetrahydrofolate ligase</fullName>
        <ecNumber evidence="6">6.3.4.3</ecNumber>
    </recommendedName>
    <alternativeName>
        <fullName evidence="6">Formyltetrahydrofolate synthetase</fullName>
        <shortName evidence="6">FHS</shortName>
        <shortName evidence="6">FTHFS</shortName>
    </alternativeName>
</protein>
<dbReference type="GO" id="GO:0004329">
    <property type="term" value="F:formate-tetrahydrofolate ligase activity"/>
    <property type="evidence" value="ECO:0007669"/>
    <property type="project" value="UniProtKB-UniRule"/>
</dbReference>
<dbReference type="PROSITE" id="PS00722">
    <property type="entry name" value="FTHFS_2"/>
    <property type="match status" value="1"/>
</dbReference>
<evidence type="ECO:0000256" key="2">
    <source>
        <dbReference type="ARBA" id="ARBA00022563"/>
    </source>
</evidence>
<keyword evidence="2 6" id="KW-0554">One-carbon metabolism</keyword>
<dbReference type="FunFam" id="3.40.50.300:FF:001859">
    <property type="entry name" value="Formate--tetrahydrofolate ligase"/>
    <property type="match status" value="1"/>
</dbReference>
<evidence type="ECO:0000256" key="3">
    <source>
        <dbReference type="ARBA" id="ARBA00022598"/>
    </source>
</evidence>
<evidence type="ECO:0000256" key="1">
    <source>
        <dbReference type="ARBA" id="ARBA00004777"/>
    </source>
</evidence>
<dbReference type="PROSITE" id="PS00721">
    <property type="entry name" value="FTHFS_1"/>
    <property type="match status" value="1"/>
</dbReference>
<dbReference type="UniPathway" id="UPA00193"/>
<dbReference type="Gene3D" id="3.40.50.300">
    <property type="entry name" value="P-loop containing nucleotide triphosphate hydrolases"/>
    <property type="match status" value="1"/>
</dbReference>
<comment type="similarity">
    <text evidence="6">Belongs to the formate--tetrahydrofolate ligase family.</text>
</comment>
<comment type="catalytic activity">
    <reaction evidence="6">
        <text>(6S)-5,6,7,8-tetrahydrofolate + formate + ATP = (6R)-10-formyltetrahydrofolate + ADP + phosphate</text>
        <dbReference type="Rhea" id="RHEA:20221"/>
        <dbReference type="ChEBI" id="CHEBI:15740"/>
        <dbReference type="ChEBI" id="CHEBI:30616"/>
        <dbReference type="ChEBI" id="CHEBI:43474"/>
        <dbReference type="ChEBI" id="CHEBI:57453"/>
        <dbReference type="ChEBI" id="CHEBI:195366"/>
        <dbReference type="ChEBI" id="CHEBI:456216"/>
        <dbReference type="EC" id="6.3.4.3"/>
    </reaction>
</comment>
<dbReference type="EMBL" id="CP067089">
    <property type="protein sequence ID" value="QQO09244.1"/>
    <property type="molecule type" value="Genomic_DNA"/>
</dbReference>
<dbReference type="Gene3D" id="3.30.1510.10">
    <property type="entry name" value="Domain 2, N(10)-formyltetrahydrofolate synthetase"/>
    <property type="match status" value="1"/>
</dbReference>
<dbReference type="HAMAP" id="MF_01543">
    <property type="entry name" value="FTHFS"/>
    <property type="match status" value="1"/>
</dbReference>
<dbReference type="GO" id="GO:0005524">
    <property type="term" value="F:ATP binding"/>
    <property type="evidence" value="ECO:0007669"/>
    <property type="project" value="UniProtKB-UniRule"/>
</dbReference>
<gene>
    <name evidence="6" type="primary">fhs</name>
    <name evidence="7" type="ORF">JFL75_20320</name>
</gene>
<dbReference type="InterPro" id="IPR027417">
    <property type="entry name" value="P-loop_NTPase"/>
</dbReference>
<dbReference type="Pfam" id="PF01268">
    <property type="entry name" value="FTHFS"/>
    <property type="match status" value="1"/>
</dbReference>
<dbReference type="FunFam" id="3.10.410.10:FF:000001">
    <property type="entry name" value="Putative formate--tetrahydrofolate ligase"/>
    <property type="match status" value="1"/>
</dbReference>
<dbReference type="GO" id="GO:0035999">
    <property type="term" value="P:tetrahydrofolate interconversion"/>
    <property type="evidence" value="ECO:0007669"/>
    <property type="project" value="UniProtKB-UniRule"/>
</dbReference>
<evidence type="ECO:0000256" key="6">
    <source>
        <dbReference type="HAMAP-Rule" id="MF_01543"/>
    </source>
</evidence>
<evidence type="ECO:0000313" key="7">
    <source>
        <dbReference type="EMBL" id="QQO09244.1"/>
    </source>
</evidence>
<feature type="binding site" evidence="6">
    <location>
        <begin position="74"/>
        <end position="81"/>
    </location>
    <ligand>
        <name>ATP</name>
        <dbReference type="ChEBI" id="CHEBI:30616"/>
    </ligand>
</feature>
<dbReference type="NCBIfam" id="NF010030">
    <property type="entry name" value="PRK13505.1"/>
    <property type="match status" value="1"/>
</dbReference>
<comment type="pathway">
    <text evidence="1 6">One-carbon metabolism; tetrahydrofolate interconversion.</text>
</comment>
<reference evidence="7" key="1">
    <citation type="submission" date="2021-01" db="EMBL/GenBank/DDBJ databases">
        <title>Description of Breznakiella homolactica.</title>
        <authorList>
            <person name="Song Y."/>
            <person name="Brune A."/>
        </authorList>
    </citation>
    <scope>NUCLEOTIDE SEQUENCE</scope>
    <source>
        <strain evidence="7">RmG30</strain>
    </source>
</reference>
<dbReference type="KEGG" id="bhc:JFL75_20320"/>
<evidence type="ECO:0000256" key="4">
    <source>
        <dbReference type="ARBA" id="ARBA00022741"/>
    </source>
</evidence>
<dbReference type="InterPro" id="IPR020628">
    <property type="entry name" value="Formate_THF_ligase_CS"/>
</dbReference>
<sequence>MAIERKNPVPSDIEIAQSAELERISDIASGLGIPAGAVEEYGPYKAKIDWRLGGASEKAPRKAKYINVTAISPTPLGEGKTTTTVGLVQGFGKIGKNAVAALRQPSMGPTFGIKGGAAGGGYSQIIPMEDFNLHLTGDIHAVSAAHNLCAAAVDARIYHESRWSDGYFEKMGLSKLNPDPHGVAIGRVVDMNDRVLRHVVTGMGSRADGPLRQSHFDISVASEVMAILALASDMADLRSRLGRMVVAYDTKGNPLTAEDFKVAGAMAALLKDALKPNLLQTLEGQGAFVHTGPFANIAHGNSSVIADRIAVGYADYVVTESGFGSDMGMEKFFDIKCRSSGLVPDAVVLVATVRALKAHGGGPAVTPGKPLPAAYTEENLELLGNGMANLTAHLGIVRRFGIPAVVAINSFPTDTQAEWDLIRDAALKAGASDAVVSRHWALGGEGAADLAEAVEKAAAGKSEFKFLYPLENTLTEKIEKIAGEVYGADGVDFTAAAAETLERLESQGYGKLPICMAKTQYSLSHDPALKGAPRGWRLPVREVRLAAGAGFVYPICGDISTMPGLPSKPAFMNIDVDAEGRISGLF</sequence>